<proteinExistence type="predicted"/>
<dbReference type="EMBL" id="AJLO02000020">
    <property type="protein sequence ID" value="KOE99439.1"/>
    <property type="molecule type" value="Genomic_DNA"/>
</dbReference>
<dbReference type="OrthoDB" id="7058219at2"/>
<gene>
    <name evidence="2" type="ORF">W7K_09500</name>
</gene>
<keyword evidence="1" id="KW-0175">Coiled coil</keyword>
<reference evidence="2 3" key="1">
    <citation type="journal article" date="2012" name="J. Bacteriol.">
        <title>Genome sequence of a novel nicotine-degrading strain, Pseudomonas geniculata N1.</title>
        <authorList>
            <person name="Tang H."/>
            <person name="Yu H."/>
            <person name="Tai C."/>
            <person name="Huang K."/>
            <person name="Liu Y."/>
            <person name="Wang L."/>
            <person name="Yao Y."/>
            <person name="Wu G."/>
            <person name="Xu P."/>
        </authorList>
    </citation>
    <scope>NUCLEOTIDE SEQUENCE [LARGE SCALE GENOMIC DNA]</scope>
    <source>
        <strain evidence="2 3">N1</strain>
    </source>
</reference>
<feature type="coiled-coil region" evidence="1">
    <location>
        <begin position="127"/>
        <end position="154"/>
    </location>
</feature>
<dbReference type="AlphaFoldDB" id="A0A0L8ABA6"/>
<protein>
    <submittedName>
        <fullName evidence="2">Uncharacterized protein</fullName>
    </submittedName>
</protein>
<name>A0A0L8ABA6_9GAMM</name>
<evidence type="ECO:0000256" key="1">
    <source>
        <dbReference type="SAM" id="Coils"/>
    </source>
</evidence>
<dbReference type="RefSeq" id="WP_010484183.1">
    <property type="nucleotide sequence ID" value="NZ_AJLO02000020.1"/>
</dbReference>
<sequence>MSRPNAKVARPLRRQIVLIGLFDALERSGVRPVESKQLHTLWYLTNALAPAWGLPPFDSALLKTDQQPYFPSVQSDIDALVGMGILVVVDLTAVNDGRRLQGRFALNRDFADRVLQVMETVKEDAELLNFLDDVVQAANRLTDLEQQIALSQDATYGDPGIDAGNVIDLGQWLSRDATTPTEFILNRLKSVAGRDLRPAELMELYVDHLGWRLRNGR</sequence>
<organism evidence="2 3">
    <name type="scientific">Stenotrophomonas geniculata N1</name>
    <dbReference type="NCBI Taxonomy" id="1167641"/>
    <lineage>
        <taxon>Bacteria</taxon>
        <taxon>Pseudomonadati</taxon>
        <taxon>Pseudomonadota</taxon>
        <taxon>Gammaproteobacteria</taxon>
        <taxon>Lysobacterales</taxon>
        <taxon>Lysobacteraceae</taxon>
        <taxon>Stenotrophomonas</taxon>
    </lineage>
</organism>
<evidence type="ECO:0000313" key="3">
    <source>
        <dbReference type="Proteomes" id="UP000036890"/>
    </source>
</evidence>
<evidence type="ECO:0000313" key="2">
    <source>
        <dbReference type="EMBL" id="KOE99439.1"/>
    </source>
</evidence>
<accession>A0A0L8ABA6</accession>
<comment type="caution">
    <text evidence="2">The sequence shown here is derived from an EMBL/GenBank/DDBJ whole genome shotgun (WGS) entry which is preliminary data.</text>
</comment>
<dbReference type="Proteomes" id="UP000036890">
    <property type="component" value="Unassembled WGS sequence"/>
</dbReference>